<evidence type="ECO:0000256" key="1">
    <source>
        <dbReference type="SAM" id="Phobius"/>
    </source>
</evidence>
<dbReference type="PATRIC" id="fig|1121307.3.peg.2580"/>
<protein>
    <submittedName>
        <fullName evidence="2">Uncharacterized protein</fullName>
    </submittedName>
</protein>
<gene>
    <name evidence="2" type="ORF">CLCY_8c01240</name>
</gene>
<proteinExistence type="predicted"/>
<dbReference type="RefSeq" id="WP_048569200.1">
    <property type="nucleotide sequence ID" value="NZ_LFVU01000001.1"/>
</dbReference>
<keyword evidence="3" id="KW-1185">Reference proteome</keyword>
<accession>A0A0J8DBZ1</accession>
<evidence type="ECO:0000313" key="3">
    <source>
        <dbReference type="Proteomes" id="UP000036756"/>
    </source>
</evidence>
<feature type="transmembrane region" description="Helical" evidence="1">
    <location>
        <begin position="62"/>
        <end position="81"/>
    </location>
</feature>
<reference evidence="2 3" key="1">
    <citation type="submission" date="2015-06" db="EMBL/GenBank/DDBJ databases">
        <title>Draft genome sequence of the purine-degrading Clostridium cylindrosporum HC-1 (DSM 605).</title>
        <authorList>
            <person name="Poehlein A."/>
            <person name="Schiel-Bengelsdorf B."/>
            <person name="Bengelsdorf F."/>
            <person name="Daniel R."/>
            <person name="Duerre P."/>
        </authorList>
    </citation>
    <scope>NUCLEOTIDE SEQUENCE [LARGE SCALE GENOMIC DNA]</scope>
    <source>
        <strain evidence="2 3">DSM 605</strain>
    </source>
</reference>
<sequence>MSDKNLDNLIINLNDEIERKCFEIKQKRKERALKLFFMISCVMFITVPFLLTLVGINIITLSIPILLFLSLSLFILSPIILNNDLGGIVE</sequence>
<feature type="transmembrane region" description="Helical" evidence="1">
    <location>
        <begin position="35"/>
        <end position="56"/>
    </location>
</feature>
<dbReference type="STRING" id="1121307.CLCY_8c01240"/>
<evidence type="ECO:0000313" key="2">
    <source>
        <dbReference type="EMBL" id="KMT23387.1"/>
    </source>
</evidence>
<organism evidence="2 3">
    <name type="scientific">Clostridium cylindrosporum DSM 605</name>
    <dbReference type="NCBI Taxonomy" id="1121307"/>
    <lineage>
        <taxon>Bacteria</taxon>
        <taxon>Bacillati</taxon>
        <taxon>Bacillota</taxon>
        <taxon>Clostridia</taxon>
        <taxon>Eubacteriales</taxon>
        <taxon>Clostridiaceae</taxon>
        <taxon>Clostridium</taxon>
    </lineage>
</organism>
<dbReference type="AlphaFoldDB" id="A0A0J8DBZ1"/>
<keyword evidence="1" id="KW-1133">Transmembrane helix</keyword>
<dbReference type="EMBL" id="LFVU01000001">
    <property type="protein sequence ID" value="KMT23387.1"/>
    <property type="molecule type" value="Genomic_DNA"/>
</dbReference>
<comment type="caution">
    <text evidence="2">The sequence shown here is derived from an EMBL/GenBank/DDBJ whole genome shotgun (WGS) entry which is preliminary data.</text>
</comment>
<keyword evidence="1" id="KW-0472">Membrane</keyword>
<dbReference type="Proteomes" id="UP000036756">
    <property type="component" value="Unassembled WGS sequence"/>
</dbReference>
<keyword evidence="1" id="KW-0812">Transmembrane</keyword>
<name>A0A0J8DBZ1_CLOCY</name>